<dbReference type="SUPFAM" id="SSF48371">
    <property type="entry name" value="ARM repeat"/>
    <property type="match status" value="1"/>
</dbReference>
<dbReference type="OrthoDB" id="10250458at2759"/>
<dbReference type="Proteomes" id="UP000230750">
    <property type="component" value="Unassembled WGS sequence"/>
</dbReference>
<keyword evidence="1" id="KW-0677">Repeat</keyword>
<dbReference type="GO" id="GO:0000774">
    <property type="term" value="F:adenyl-nucleotide exchange factor activity"/>
    <property type="evidence" value="ECO:0007669"/>
    <property type="project" value="TreeGrafter"/>
</dbReference>
<evidence type="ECO:0000313" key="5">
    <source>
        <dbReference type="Proteomes" id="UP000230750"/>
    </source>
</evidence>
<dbReference type="InterPro" id="IPR013918">
    <property type="entry name" value="Nucleotide_exch_fac_Fes1"/>
</dbReference>
<dbReference type="STRING" id="307972.A0A2G8L0J2"/>
<dbReference type="PANTHER" id="PTHR19316:SF18">
    <property type="entry name" value="HSP70-BINDING PROTEIN 1"/>
    <property type="match status" value="1"/>
</dbReference>
<proteinExistence type="predicted"/>
<dbReference type="PANTHER" id="PTHR19316">
    <property type="entry name" value="PROTEIN FOLDING REGULATOR"/>
    <property type="match status" value="1"/>
</dbReference>
<organism evidence="4 5">
    <name type="scientific">Stichopus japonicus</name>
    <name type="common">Sea cucumber</name>
    <dbReference type="NCBI Taxonomy" id="307972"/>
    <lineage>
        <taxon>Eukaryota</taxon>
        <taxon>Metazoa</taxon>
        <taxon>Echinodermata</taxon>
        <taxon>Eleutherozoa</taxon>
        <taxon>Echinozoa</taxon>
        <taxon>Holothuroidea</taxon>
        <taxon>Aspidochirotacea</taxon>
        <taxon>Aspidochirotida</taxon>
        <taxon>Stichopodidae</taxon>
        <taxon>Apostichopus</taxon>
    </lineage>
</organism>
<dbReference type="EMBL" id="MRZV01000274">
    <property type="protein sequence ID" value="PIK53779.1"/>
    <property type="molecule type" value="Genomic_DNA"/>
</dbReference>
<feature type="compositionally biased region" description="Polar residues" evidence="2">
    <location>
        <begin position="9"/>
        <end position="18"/>
    </location>
</feature>
<dbReference type="InterPro" id="IPR050693">
    <property type="entry name" value="Hsp70_NEF-Inhibitors"/>
</dbReference>
<comment type="caution">
    <text evidence="4">The sequence shown here is derived from an EMBL/GenBank/DDBJ whole genome shotgun (WGS) entry which is preliminary data.</text>
</comment>
<gene>
    <name evidence="4" type="ORF">BSL78_09369</name>
</gene>
<feature type="region of interest" description="Disordered" evidence="2">
    <location>
        <begin position="1"/>
        <end position="28"/>
    </location>
</feature>
<evidence type="ECO:0000256" key="2">
    <source>
        <dbReference type="SAM" id="MobiDB-lite"/>
    </source>
</evidence>
<evidence type="ECO:0000313" key="4">
    <source>
        <dbReference type="EMBL" id="PIK53779.1"/>
    </source>
</evidence>
<keyword evidence="5" id="KW-1185">Reference proteome</keyword>
<dbReference type="Pfam" id="PF08609">
    <property type="entry name" value="Fes1"/>
    <property type="match status" value="1"/>
</dbReference>
<accession>A0A2G8L0J2</accession>
<dbReference type="Gene3D" id="1.25.10.10">
    <property type="entry name" value="Leucine-rich Repeat Variant"/>
    <property type="match status" value="1"/>
</dbReference>
<feature type="domain" description="Nucleotide exchange factor Fes1" evidence="3">
    <location>
        <begin position="36"/>
        <end position="120"/>
    </location>
</feature>
<evidence type="ECO:0000256" key="1">
    <source>
        <dbReference type="ARBA" id="ARBA00022737"/>
    </source>
</evidence>
<protein>
    <recommendedName>
        <fullName evidence="3">Nucleotide exchange factor Fes1 domain-containing protein</fullName>
    </recommendedName>
</protein>
<sequence length="341" mass="38674">MAMLPVEGGSNSSDQSVPGGNEAQAREKLLPRNYEDILKFALENTNPEEASHEPMSEERKKWLNQALAGMFTDEVKILKGKLEELSDILKSNREEDEERKENLLEYIVDLCDRIDNAKDLIKLDGWKVISRCLDDKSAEVRWRALEVAGTILQNNVYVQDCLLKEGAMKKFMKMADEDDSDLVKVKAIFALSCHIREHNASEIAFVKADGFSCLMRAMQSNNQKIQIKSTFLLKALLISQPEFKDGAQQIGMVQQLTGLLNTEHNAAHEHIAAALLCLVTEHPAAIADCRLPRLNLKKLLENRMTLIKDREEFQEEHQYCQDLLTMVFMSGNHDNKSSADR</sequence>
<name>A0A2G8L0J2_STIJA</name>
<evidence type="ECO:0000259" key="3">
    <source>
        <dbReference type="Pfam" id="PF08609"/>
    </source>
</evidence>
<dbReference type="AlphaFoldDB" id="A0A2G8L0J2"/>
<dbReference type="GO" id="GO:0005783">
    <property type="term" value="C:endoplasmic reticulum"/>
    <property type="evidence" value="ECO:0007669"/>
    <property type="project" value="TreeGrafter"/>
</dbReference>
<dbReference type="InterPro" id="IPR011989">
    <property type="entry name" value="ARM-like"/>
</dbReference>
<dbReference type="InterPro" id="IPR016024">
    <property type="entry name" value="ARM-type_fold"/>
</dbReference>
<reference evidence="4 5" key="1">
    <citation type="journal article" date="2017" name="PLoS Biol.">
        <title>The sea cucumber genome provides insights into morphological evolution and visceral regeneration.</title>
        <authorList>
            <person name="Zhang X."/>
            <person name="Sun L."/>
            <person name="Yuan J."/>
            <person name="Sun Y."/>
            <person name="Gao Y."/>
            <person name="Zhang L."/>
            <person name="Li S."/>
            <person name="Dai H."/>
            <person name="Hamel J.F."/>
            <person name="Liu C."/>
            <person name="Yu Y."/>
            <person name="Liu S."/>
            <person name="Lin W."/>
            <person name="Guo K."/>
            <person name="Jin S."/>
            <person name="Xu P."/>
            <person name="Storey K.B."/>
            <person name="Huan P."/>
            <person name="Zhang T."/>
            <person name="Zhou Y."/>
            <person name="Zhang J."/>
            <person name="Lin C."/>
            <person name="Li X."/>
            <person name="Xing L."/>
            <person name="Huo D."/>
            <person name="Sun M."/>
            <person name="Wang L."/>
            <person name="Mercier A."/>
            <person name="Li F."/>
            <person name="Yang H."/>
            <person name="Xiang J."/>
        </authorList>
    </citation>
    <scope>NUCLEOTIDE SEQUENCE [LARGE SCALE GENOMIC DNA]</scope>
    <source>
        <strain evidence="4">Shaxun</strain>
        <tissue evidence="4">Muscle</tissue>
    </source>
</reference>